<reference evidence="2" key="5">
    <citation type="journal article" date="2021" name="G3 (Bethesda)">
        <title>Aegilops tauschii genome assembly Aet v5.0 features greater sequence contiguity and improved annotation.</title>
        <authorList>
            <person name="Wang L."/>
            <person name="Zhu T."/>
            <person name="Rodriguez J.C."/>
            <person name="Deal K.R."/>
            <person name="Dubcovsky J."/>
            <person name="McGuire P.E."/>
            <person name="Lux T."/>
            <person name="Spannagl M."/>
            <person name="Mayer K.F.X."/>
            <person name="Baldrich P."/>
            <person name="Meyers B.C."/>
            <person name="Huo N."/>
            <person name="Gu Y.Q."/>
            <person name="Zhou H."/>
            <person name="Devos K.M."/>
            <person name="Bennetzen J.L."/>
            <person name="Unver T."/>
            <person name="Budak H."/>
            <person name="Gulick P.J."/>
            <person name="Galiba G."/>
            <person name="Kalapos B."/>
            <person name="Nelson D.R."/>
            <person name="Li P."/>
            <person name="You F.M."/>
            <person name="Luo M.C."/>
            <person name="Dvorak J."/>
        </authorList>
    </citation>
    <scope>NUCLEOTIDE SEQUENCE [LARGE SCALE GENOMIC DNA]</scope>
    <source>
        <strain evidence="2">cv. AL8/78</strain>
    </source>
</reference>
<dbReference type="Proteomes" id="UP000015105">
    <property type="component" value="Chromosome 7D"/>
</dbReference>
<reference evidence="2" key="4">
    <citation type="submission" date="2019-03" db="UniProtKB">
        <authorList>
            <consortium name="EnsemblPlants"/>
        </authorList>
    </citation>
    <scope>IDENTIFICATION</scope>
</reference>
<name>A0A453T3V1_AEGTS</name>
<feature type="region of interest" description="Disordered" evidence="1">
    <location>
        <begin position="1"/>
        <end position="102"/>
    </location>
</feature>
<dbReference type="Gramene" id="AET7Gv21228600.9">
    <property type="protein sequence ID" value="AET7Gv21228600.9"/>
    <property type="gene ID" value="AET7Gv21228600"/>
</dbReference>
<evidence type="ECO:0000256" key="1">
    <source>
        <dbReference type="SAM" id="MobiDB-lite"/>
    </source>
</evidence>
<keyword evidence="3" id="KW-1185">Reference proteome</keyword>
<dbReference type="EnsemblPlants" id="AET7Gv21228600.10">
    <property type="protein sequence ID" value="AET7Gv21228600.10"/>
    <property type="gene ID" value="AET7Gv21228600"/>
</dbReference>
<reference evidence="3" key="2">
    <citation type="journal article" date="2017" name="Nat. Plants">
        <title>The Aegilops tauschii genome reveals multiple impacts of transposons.</title>
        <authorList>
            <person name="Zhao G."/>
            <person name="Zou C."/>
            <person name="Li K."/>
            <person name="Wang K."/>
            <person name="Li T."/>
            <person name="Gao L."/>
            <person name="Zhang X."/>
            <person name="Wang H."/>
            <person name="Yang Z."/>
            <person name="Liu X."/>
            <person name="Jiang W."/>
            <person name="Mao L."/>
            <person name="Kong X."/>
            <person name="Jiao Y."/>
            <person name="Jia J."/>
        </authorList>
    </citation>
    <scope>NUCLEOTIDE SEQUENCE [LARGE SCALE GENOMIC DNA]</scope>
    <source>
        <strain evidence="3">cv. AL8/78</strain>
    </source>
</reference>
<feature type="compositionally biased region" description="Basic and acidic residues" evidence="1">
    <location>
        <begin position="15"/>
        <end position="29"/>
    </location>
</feature>
<dbReference type="AlphaFoldDB" id="A0A453T3V1"/>
<dbReference type="EnsemblPlants" id="AET7Gv21228600.8">
    <property type="protein sequence ID" value="AET7Gv21228600.8"/>
    <property type="gene ID" value="AET7Gv21228600"/>
</dbReference>
<dbReference type="Gramene" id="AET7Gv21228600.8">
    <property type="protein sequence ID" value="AET7Gv21228600.8"/>
    <property type="gene ID" value="AET7Gv21228600"/>
</dbReference>
<proteinExistence type="predicted"/>
<dbReference type="Gramene" id="AET7Gv21228600.10">
    <property type="protein sequence ID" value="AET7Gv21228600.10"/>
    <property type="gene ID" value="AET7Gv21228600"/>
</dbReference>
<protein>
    <submittedName>
        <fullName evidence="2">Uncharacterized protein</fullName>
    </submittedName>
</protein>
<dbReference type="Gramene" id="AET7Gv21228600.6">
    <property type="protein sequence ID" value="AET7Gv21228600.6"/>
    <property type="gene ID" value="AET7Gv21228600"/>
</dbReference>
<dbReference type="EnsemblPlants" id="AET7Gv21228600.9">
    <property type="protein sequence ID" value="AET7Gv21228600.9"/>
    <property type="gene ID" value="AET7Gv21228600"/>
</dbReference>
<sequence length="171" mass="18419">MSGSASIQTGRRPVHRGESDHANPRRHGDGASPPPRPVLARLSSRGWSRTAPPVPSHQAQDDGAVDGWARDGTESPLLYGAPAECPEAADPPPLRGYVSSAARARPSTTAAVGGALPRHAPAILHPQESHMDWGYVPWFGFKGAIFEHLYINYRGSQVDMDRTMIKCILVL</sequence>
<dbReference type="EnsemblPlants" id="AET7Gv21228600.6">
    <property type="protein sequence ID" value="AET7Gv21228600.6"/>
    <property type="gene ID" value="AET7Gv21228600"/>
</dbReference>
<organism evidence="2 3">
    <name type="scientific">Aegilops tauschii subsp. strangulata</name>
    <name type="common">Goatgrass</name>
    <dbReference type="NCBI Taxonomy" id="200361"/>
    <lineage>
        <taxon>Eukaryota</taxon>
        <taxon>Viridiplantae</taxon>
        <taxon>Streptophyta</taxon>
        <taxon>Embryophyta</taxon>
        <taxon>Tracheophyta</taxon>
        <taxon>Spermatophyta</taxon>
        <taxon>Magnoliopsida</taxon>
        <taxon>Liliopsida</taxon>
        <taxon>Poales</taxon>
        <taxon>Poaceae</taxon>
        <taxon>BOP clade</taxon>
        <taxon>Pooideae</taxon>
        <taxon>Triticodae</taxon>
        <taxon>Triticeae</taxon>
        <taxon>Triticinae</taxon>
        <taxon>Aegilops</taxon>
    </lineage>
</organism>
<accession>A0A453T3V1</accession>
<evidence type="ECO:0000313" key="3">
    <source>
        <dbReference type="Proteomes" id="UP000015105"/>
    </source>
</evidence>
<reference evidence="3" key="1">
    <citation type="journal article" date="2014" name="Science">
        <title>Ancient hybridizations among the ancestral genomes of bread wheat.</title>
        <authorList>
            <consortium name="International Wheat Genome Sequencing Consortium,"/>
            <person name="Marcussen T."/>
            <person name="Sandve S.R."/>
            <person name="Heier L."/>
            <person name="Spannagl M."/>
            <person name="Pfeifer M."/>
            <person name="Jakobsen K.S."/>
            <person name="Wulff B.B."/>
            <person name="Steuernagel B."/>
            <person name="Mayer K.F."/>
            <person name="Olsen O.A."/>
        </authorList>
    </citation>
    <scope>NUCLEOTIDE SEQUENCE [LARGE SCALE GENOMIC DNA]</scope>
    <source>
        <strain evidence="3">cv. AL8/78</strain>
    </source>
</reference>
<reference evidence="2" key="3">
    <citation type="journal article" date="2017" name="Nature">
        <title>Genome sequence of the progenitor of the wheat D genome Aegilops tauschii.</title>
        <authorList>
            <person name="Luo M.C."/>
            <person name="Gu Y.Q."/>
            <person name="Puiu D."/>
            <person name="Wang H."/>
            <person name="Twardziok S.O."/>
            <person name="Deal K.R."/>
            <person name="Huo N."/>
            <person name="Zhu T."/>
            <person name="Wang L."/>
            <person name="Wang Y."/>
            <person name="McGuire P.E."/>
            <person name="Liu S."/>
            <person name="Long H."/>
            <person name="Ramasamy R.K."/>
            <person name="Rodriguez J.C."/>
            <person name="Van S.L."/>
            <person name="Yuan L."/>
            <person name="Wang Z."/>
            <person name="Xia Z."/>
            <person name="Xiao L."/>
            <person name="Anderson O.D."/>
            <person name="Ouyang S."/>
            <person name="Liang Y."/>
            <person name="Zimin A.V."/>
            <person name="Pertea G."/>
            <person name="Qi P."/>
            <person name="Bennetzen J.L."/>
            <person name="Dai X."/>
            <person name="Dawson M.W."/>
            <person name="Muller H.G."/>
            <person name="Kugler K."/>
            <person name="Rivarola-Duarte L."/>
            <person name="Spannagl M."/>
            <person name="Mayer K.F.X."/>
            <person name="Lu F.H."/>
            <person name="Bevan M.W."/>
            <person name="Leroy P."/>
            <person name="Li P."/>
            <person name="You F.M."/>
            <person name="Sun Q."/>
            <person name="Liu Z."/>
            <person name="Lyons E."/>
            <person name="Wicker T."/>
            <person name="Salzberg S.L."/>
            <person name="Devos K.M."/>
            <person name="Dvorak J."/>
        </authorList>
    </citation>
    <scope>NUCLEOTIDE SEQUENCE [LARGE SCALE GENOMIC DNA]</scope>
    <source>
        <strain evidence="2">cv. AL8/78</strain>
    </source>
</reference>
<evidence type="ECO:0000313" key="2">
    <source>
        <dbReference type="EnsemblPlants" id="AET7Gv21228600.10"/>
    </source>
</evidence>